<dbReference type="AlphaFoldDB" id="A0AB39GUX3"/>
<evidence type="ECO:0000313" key="5">
    <source>
        <dbReference type="EMBL" id="XDJ98099.1"/>
    </source>
</evidence>
<dbReference type="EMBL" id="CP158272">
    <property type="protein sequence ID" value="XDJ98099.1"/>
    <property type="molecule type" value="Genomic_DNA"/>
</dbReference>
<evidence type="ECO:0000313" key="2">
    <source>
        <dbReference type="EMBL" id="XDJ91077.1"/>
    </source>
</evidence>
<organism evidence="3">
    <name type="scientific">Castellaniella ginsengisoli</name>
    <dbReference type="NCBI Taxonomy" id="546114"/>
    <lineage>
        <taxon>Bacteria</taxon>
        <taxon>Pseudomonadati</taxon>
        <taxon>Pseudomonadota</taxon>
        <taxon>Betaproteobacteria</taxon>
        <taxon>Burkholderiales</taxon>
        <taxon>Alcaligenaceae</taxon>
        <taxon>Castellaniella</taxon>
    </lineage>
</organism>
<proteinExistence type="predicted"/>
<dbReference type="RefSeq" id="WP_368648903.1">
    <property type="nucleotide sequence ID" value="NZ_CP158269.1"/>
</dbReference>
<name>A0AB39GUX3_9BURK</name>
<evidence type="ECO:0000313" key="4">
    <source>
        <dbReference type="EMBL" id="XDJ95451.1"/>
    </source>
</evidence>
<accession>A0AB39GUX3</accession>
<dbReference type="EMBL" id="CP158271">
    <property type="protein sequence ID" value="XDJ94308.1"/>
    <property type="molecule type" value="Genomic_DNA"/>
</dbReference>
<evidence type="ECO:0000313" key="1">
    <source>
        <dbReference type="EMBL" id="XDJ87133.1"/>
    </source>
</evidence>
<dbReference type="EMBL" id="CP158270">
    <property type="protein sequence ID" value="XDJ91077.1"/>
    <property type="molecule type" value="Genomic_DNA"/>
</dbReference>
<dbReference type="EMBL" id="CP158273">
    <property type="protein sequence ID" value="XDJ95451.1"/>
    <property type="molecule type" value="Genomic_DNA"/>
</dbReference>
<evidence type="ECO:0000313" key="3">
    <source>
        <dbReference type="EMBL" id="XDJ94308.1"/>
    </source>
</evidence>
<sequence length="242" mass="27002">MGWLEDAAKALPVAKAYDDLASPALQEIGQAARSTVKAARFLLAPIDYLAARHDRWINYLKRVNDKVLEENMIPAHPQLSGKVIDGLKYLDEGELLAELFVNLLARAIDKDRVSEAHPAFASIISQLSPDEAVVIFYLNQKERLYLQYAPYNAAKNTFGAGVLRKNEFPTDKLIFPQNFEMYCEHLNSLNLAGIWQHGNQEIVRQGGQQVGVNITSYTKLTSFGKLFAKACLPDDISSFEAS</sequence>
<reference evidence="3" key="1">
    <citation type="submission" date="2024-05" db="EMBL/GenBank/DDBJ databases">
        <authorList>
            <person name="Luo Y.-C."/>
            <person name="Nicholds J."/>
            <person name="Mortimer T."/>
            <person name="Maboni G."/>
        </authorList>
    </citation>
    <scope>NUCLEOTIDE SEQUENCE</scope>
    <source>
        <strain evidence="4">124370</strain>
        <strain evidence="5">124566</strain>
        <strain evidence="3">124953</strain>
        <strain evidence="2">130308</strain>
        <strain evidence="1">130416</strain>
    </source>
</reference>
<dbReference type="EMBL" id="CP158269">
    <property type="protein sequence ID" value="XDJ87133.1"/>
    <property type="molecule type" value="Genomic_DNA"/>
</dbReference>
<protein>
    <submittedName>
        <fullName evidence="3">DUF4393 domain-containing protein</fullName>
    </submittedName>
</protein>
<dbReference type="Pfam" id="PF14337">
    <property type="entry name" value="Abi_alpha"/>
    <property type="match status" value="1"/>
</dbReference>
<gene>
    <name evidence="3" type="ORF">ABRY95_04715</name>
    <name evidence="1" type="ORF">ABRY98_09295</name>
    <name evidence="4" type="ORF">ABRZ05_10185</name>
    <name evidence="5" type="ORF">ABRZ11_09840</name>
    <name evidence="2" type="ORF">ABRZ12_01950</name>
</gene>
<dbReference type="InterPro" id="IPR025506">
    <property type="entry name" value="Abi_alpha"/>
</dbReference>